<evidence type="ECO:0000313" key="3">
    <source>
        <dbReference type="Proteomes" id="UP001291926"/>
    </source>
</evidence>
<accession>A0ABR0D9E9</accession>
<evidence type="ECO:0000256" key="1">
    <source>
        <dbReference type="SAM" id="MobiDB-lite"/>
    </source>
</evidence>
<keyword evidence="3" id="KW-1185">Reference proteome</keyword>
<evidence type="ECO:0000313" key="2">
    <source>
        <dbReference type="EMBL" id="KAK4485273.1"/>
    </source>
</evidence>
<dbReference type="EMBL" id="JAYDYQ010002533">
    <property type="protein sequence ID" value="KAK4485273.1"/>
    <property type="molecule type" value="Genomic_DNA"/>
</dbReference>
<name>A0ABR0D9E9_9LAMI</name>
<comment type="caution">
    <text evidence="2">The sequence shown here is derived from an EMBL/GenBank/DDBJ whole genome shotgun (WGS) entry which is preliminary data.</text>
</comment>
<proteinExistence type="predicted"/>
<sequence length="391" mass="43024">MENRLELEKKKAKELEIDNLETRKQGHWSRPCILELRKNNVADLAEKFGQFNVVMVDILENHHPSMVNTNTNTNPDPNVYQNIYAPDQMNHATGTGTDGINFPRPNQTGTNYFGLPSHNYDMPGPSDLSSYGNQERSIFLSGLDTSFLLDNMTGNLKGSNLMDIPGPSGTNNLLDIPRSSGTNNLIDIPPGPSGTNLMDPRSDPMWEQFSTFSTAPASRTSSSNITIPGNPNTGNAAPYVLQPGNYIVPLIQDNLENMFQGTFNNNYNGDGNSMALNQGNVQNMFQGTFNTINSGNYYTIPNRGNVQNMFQGTFTNNNGIYTTPNLQGNVQNMFQGAFNNNNNGNGNFTPRSHQPSDQRSDHQQSTSTSRVKTVNRVYSATVAGSRSACQD</sequence>
<gene>
    <name evidence="2" type="ORF">RD792_007905</name>
</gene>
<feature type="compositionally biased region" description="Polar residues" evidence="1">
    <location>
        <begin position="363"/>
        <end position="377"/>
    </location>
</feature>
<protein>
    <submittedName>
        <fullName evidence="2">Uncharacterized protein</fullName>
    </submittedName>
</protein>
<organism evidence="2 3">
    <name type="scientific">Penstemon davidsonii</name>
    <dbReference type="NCBI Taxonomy" id="160366"/>
    <lineage>
        <taxon>Eukaryota</taxon>
        <taxon>Viridiplantae</taxon>
        <taxon>Streptophyta</taxon>
        <taxon>Embryophyta</taxon>
        <taxon>Tracheophyta</taxon>
        <taxon>Spermatophyta</taxon>
        <taxon>Magnoliopsida</taxon>
        <taxon>eudicotyledons</taxon>
        <taxon>Gunneridae</taxon>
        <taxon>Pentapetalae</taxon>
        <taxon>asterids</taxon>
        <taxon>lamiids</taxon>
        <taxon>Lamiales</taxon>
        <taxon>Plantaginaceae</taxon>
        <taxon>Cheloneae</taxon>
        <taxon>Penstemon</taxon>
    </lineage>
</organism>
<dbReference type="Proteomes" id="UP001291926">
    <property type="component" value="Unassembled WGS sequence"/>
</dbReference>
<reference evidence="2 3" key="1">
    <citation type="journal article" date="2023" name="bioRxiv">
        <title>Genome report: Whole genome sequence and annotation of Penstemon davidsonii.</title>
        <authorList>
            <person name="Ostevik K.L."/>
            <person name="Alabady M."/>
            <person name="Zhang M."/>
            <person name="Rausher M.D."/>
        </authorList>
    </citation>
    <scope>NUCLEOTIDE SEQUENCE [LARGE SCALE GENOMIC DNA]</scope>
    <source>
        <strain evidence="2">DNT005</strain>
        <tissue evidence="2">Whole leaf</tissue>
    </source>
</reference>
<feature type="region of interest" description="Disordered" evidence="1">
    <location>
        <begin position="340"/>
        <end position="377"/>
    </location>
</feature>